<dbReference type="SUPFAM" id="SSF52172">
    <property type="entry name" value="CheY-like"/>
    <property type="match status" value="1"/>
</dbReference>
<dbReference type="Pfam" id="PF00072">
    <property type="entry name" value="Response_reg"/>
    <property type="match status" value="1"/>
</dbReference>
<dbReference type="SMART" id="SM00448">
    <property type="entry name" value="REC"/>
    <property type="match status" value="1"/>
</dbReference>
<dbReference type="InterPro" id="IPR052048">
    <property type="entry name" value="ST_Response_Regulator"/>
</dbReference>
<feature type="modified residue" description="4-aspartylphosphate" evidence="1">
    <location>
        <position position="55"/>
    </location>
</feature>
<reference evidence="3 4" key="1">
    <citation type="submission" date="2021-03" db="EMBL/GenBank/DDBJ databases">
        <title>Genomic Encyclopedia of Type Strains, Phase IV (KMG-IV): sequencing the most valuable type-strain genomes for metagenomic binning, comparative biology and taxonomic classification.</title>
        <authorList>
            <person name="Goeker M."/>
        </authorList>
    </citation>
    <scope>NUCLEOTIDE SEQUENCE [LARGE SCALE GENOMIC DNA]</scope>
    <source>
        <strain evidence="3 4">DSM 26048</strain>
    </source>
</reference>
<organism evidence="3 4">
    <name type="scientific">Paenibacillus eucommiae</name>
    <dbReference type="NCBI Taxonomy" id="1355755"/>
    <lineage>
        <taxon>Bacteria</taxon>
        <taxon>Bacillati</taxon>
        <taxon>Bacillota</taxon>
        <taxon>Bacilli</taxon>
        <taxon>Bacillales</taxon>
        <taxon>Paenibacillaceae</taxon>
        <taxon>Paenibacillus</taxon>
    </lineage>
</organism>
<dbReference type="PANTHER" id="PTHR43228">
    <property type="entry name" value="TWO-COMPONENT RESPONSE REGULATOR"/>
    <property type="match status" value="1"/>
</dbReference>
<dbReference type="CDD" id="cd17542">
    <property type="entry name" value="REC_CheY"/>
    <property type="match status" value="1"/>
</dbReference>
<dbReference type="EMBL" id="JAGGLB010000042">
    <property type="protein sequence ID" value="MBP1996021.1"/>
    <property type="molecule type" value="Genomic_DNA"/>
</dbReference>
<evidence type="ECO:0000313" key="3">
    <source>
        <dbReference type="EMBL" id="MBP1996021.1"/>
    </source>
</evidence>
<evidence type="ECO:0000313" key="4">
    <source>
        <dbReference type="Proteomes" id="UP001519287"/>
    </source>
</evidence>
<gene>
    <name evidence="3" type="ORF">J2Z66_007665</name>
</gene>
<dbReference type="Proteomes" id="UP001519287">
    <property type="component" value="Unassembled WGS sequence"/>
</dbReference>
<dbReference type="InterPro" id="IPR001789">
    <property type="entry name" value="Sig_transdc_resp-reg_receiver"/>
</dbReference>
<dbReference type="PROSITE" id="PS50110">
    <property type="entry name" value="RESPONSE_REGULATORY"/>
    <property type="match status" value="1"/>
</dbReference>
<sequence>MSGIKVLVVDDTAFMRMLMRAILEELGHQVVGEARNGIEAISMYQRIRPELVTMDITMPELDGISAVKKIKSIDPSAKIIMCSAMGQREMVLEAVRSGASDFVVKPVHRDRLIEAIQRVFVDHFKNETEKNIHVTEGV</sequence>
<keyword evidence="4" id="KW-1185">Reference proteome</keyword>
<dbReference type="PANTHER" id="PTHR43228:SF1">
    <property type="entry name" value="TWO-COMPONENT RESPONSE REGULATOR ARR22"/>
    <property type="match status" value="1"/>
</dbReference>
<name>A0ABS4J845_9BACL</name>
<comment type="caution">
    <text evidence="3">The sequence shown here is derived from an EMBL/GenBank/DDBJ whole genome shotgun (WGS) entry which is preliminary data.</text>
</comment>
<dbReference type="RefSeq" id="WP_209978063.1">
    <property type="nucleotide sequence ID" value="NZ_JAGGLB010000042.1"/>
</dbReference>
<dbReference type="Gene3D" id="3.40.50.2300">
    <property type="match status" value="1"/>
</dbReference>
<feature type="domain" description="Response regulatory" evidence="2">
    <location>
        <begin position="5"/>
        <end position="120"/>
    </location>
</feature>
<dbReference type="InterPro" id="IPR011006">
    <property type="entry name" value="CheY-like_superfamily"/>
</dbReference>
<protein>
    <submittedName>
        <fullName evidence="3">Two-component system chemotaxis response regulator CheY</fullName>
    </submittedName>
</protein>
<proteinExistence type="predicted"/>
<keyword evidence="1" id="KW-0597">Phosphoprotein</keyword>
<accession>A0ABS4J845</accession>
<evidence type="ECO:0000259" key="2">
    <source>
        <dbReference type="PROSITE" id="PS50110"/>
    </source>
</evidence>
<evidence type="ECO:0000256" key="1">
    <source>
        <dbReference type="PROSITE-ProRule" id="PRU00169"/>
    </source>
</evidence>